<dbReference type="Proteomes" id="UP000187609">
    <property type="component" value="Unassembled WGS sequence"/>
</dbReference>
<accession>A0A1J6IJ87</accession>
<comment type="caution">
    <text evidence="1">The sequence shown here is derived from an EMBL/GenBank/DDBJ whole genome shotgun (WGS) entry which is preliminary data.</text>
</comment>
<proteinExistence type="predicted"/>
<organism evidence="1 2">
    <name type="scientific">Nicotiana attenuata</name>
    <name type="common">Coyote tobacco</name>
    <dbReference type="NCBI Taxonomy" id="49451"/>
    <lineage>
        <taxon>Eukaryota</taxon>
        <taxon>Viridiplantae</taxon>
        <taxon>Streptophyta</taxon>
        <taxon>Embryophyta</taxon>
        <taxon>Tracheophyta</taxon>
        <taxon>Spermatophyta</taxon>
        <taxon>Magnoliopsida</taxon>
        <taxon>eudicotyledons</taxon>
        <taxon>Gunneridae</taxon>
        <taxon>Pentapetalae</taxon>
        <taxon>asterids</taxon>
        <taxon>lamiids</taxon>
        <taxon>Solanales</taxon>
        <taxon>Solanaceae</taxon>
        <taxon>Nicotianoideae</taxon>
        <taxon>Nicotianeae</taxon>
        <taxon>Nicotiana</taxon>
    </lineage>
</organism>
<dbReference type="PANTHER" id="PTHR34206">
    <property type="entry name" value="OS06G0193300 PROTEIN"/>
    <property type="match status" value="1"/>
</dbReference>
<evidence type="ECO:0000313" key="2">
    <source>
        <dbReference type="Proteomes" id="UP000187609"/>
    </source>
</evidence>
<reference evidence="1" key="1">
    <citation type="submission" date="2016-11" db="EMBL/GenBank/DDBJ databases">
        <title>The genome of Nicotiana attenuata.</title>
        <authorList>
            <person name="Xu S."/>
            <person name="Brockmoeller T."/>
            <person name="Gaquerel E."/>
            <person name="Navarro A."/>
            <person name="Kuhl H."/>
            <person name="Gase K."/>
            <person name="Ling Z."/>
            <person name="Zhou W."/>
            <person name="Kreitzer C."/>
            <person name="Stanke M."/>
            <person name="Tang H."/>
            <person name="Lyons E."/>
            <person name="Pandey P."/>
            <person name="Pandey S.P."/>
            <person name="Timmermann B."/>
            <person name="Baldwin I.T."/>
        </authorList>
    </citation>
    <scope>NUCLEOTIDE SEQUENCE [LARGE SCALE GENOMIC DNA]</scope>
    <source>
        <strain evidence="1">UT</strain>
    </source>
</reference>
<dbReference type="EMBL" id="MJEQ01037189">
    <property type="protein sequence ID" value="OIT00576.1"/>
    <property type="molecule type" value="Genomic_DNA"/>
</dbReference>
<protein>
    <submittedName>
        <fullName evidence="1">Uncharacterized protein</fullName>
    </submittedName>
</protein>
<dbReference type="Gramene" id="OIT00576">
    <property type="protein sequence ID" value="OIT00576"/>
    <property type="gene ID" value="A4A49_15572"/>
</dbReference>
<keyword evidence="2" id="KW-1185">Reference proteome</keyword>
<dbReference type="AlphaFoldDB" id="A0A1J6IJ87"/>
<gene>
    <name evidence="1" type="ORF">A4A49_15572</name>
</gene>
<sequence length="130" mass="14833">MAVRYFLSAPTLILNSSSSEREKPSHRLFVHASNSKISINNNTITTTFNHLGTRSASNIKLKVFEDRSKGIVCYKDENGEITCEGYDEGPRFSQQFPSFSYRSRDREIIELLERCCFHMADAADQFNPAE</sequence>
<dbReference type="PANTHER" id="PTHR34206:SF1">
    <property type="entry name" value="OS10G0390701 PROTEIN"/>
    <property type="match status" value="1"/>
</dbReference>
<dbReference type="STRING" id="49451.A0A1J6IJ87"/>
<name>A0A1J6IJ87_NICAT</name>
<evidence type="ECO:0000313" key="1">
    <source>
        <dbReference type="EMBL" id="OIT00576.1"/>
    </source>
</evidence>
<dbReference type="OrthoDB" id="581210at2759"/>
<dbReference type="KEGG" id="nau:109229050"/>